<evidence type="ECO:0000313" key="2">
    <source>
        <dbReference type="EMBL" id="KAL2722936.1"/>
    </source>
</evidence>
<gene>
    <name evidence="2" type="ORF">V1477_019527</name>
</gene>
<feature type="compositionally biased region" description="Acidic residues" evidence="1">
    <location>
        <begin position="116"/>
        <end position="134"/>
    </location>
</feature>
<accession>A0ABD2AQN8</accession>
<feature type="compositionally biased region" description="Basic and acidic residues" evidence="1">
    <location>
        <begin position="192"/>
        <end position="208"/>
    </location>
</feature>
<protein>
    <submittedName>
        <fullName evidence="2">Serine/arginine repetitive matrix protein 2 isoform X1</fullName>
    </submittedName>
</protein>
<feature type="compositionally biased region" description="Basic and acidic residues" evidence="1">
    <location>
        <begin position="46"/>
        <end position="62"/>
    </location>
</feature>
<feature type="region of interest" description="Disordered" evidence="1">
    <location>
        <begin position="85"/>
        <end position="145"/>
    </location>
</feature>
<feature type="compositionally biased region" description="Basic residues" evidence="1">
    <location>
        <begin position="306"/>
        <end position="316"/>
    </location>
</feature>
<feature type="region of interest" description="Disordered" evidence="1">
    <location>
        <begin position="164"/>
        <end position="219"/>
    </location>
</feature>
<evidence type="ECO:0000256" key="1">
    <source>
        <dbReference type="SAM" id="MobiDB-lite"/>
    </source>
</evidence>
<feature type="compositionally biased region" description="Low complexity" evidence="1">
    <location>
        <begin position="173"/>
        <end position="182"/>
    </location>
</feature>
<feature type="compositionally biased region" description="Gly residues" evidence="1">
    <location>
        <begin position="287"/>
        <end position="298"/>
    </location>
</feature>
<feature type="region of interest" description="Disordered" evidence="1">
    <location>
        <begin position="251"/>
        <end position="342"/>
    </location>
</feature>
<reference evidence="2 3" key="1">
    <citation type="journal article" date="2024" name="Ann. Entomol. Soc. Am.">
        <title>Genomic analyses of the southern and eastern yellowjacket wasps (Hymenoptera: Vespidae) reveal evolutionary signatures of social life.</title>
        <authorList>
            <person name="Catto M.A."/>
            <person name="Caine P.B."/>
            <person name="Orr S.E."/>
            <person name="Hunt B.G."/>
            <person name="Goodisman M.A.D."/>
        </authorList>
    </citation>
    <scope>NUCLEOTIDE SEQUENCE [LARGE SCALE GENOMIC DNA]</scope>
    <source>
        <strain evidence="2">232</strain>
        <tissue evidence="2">Head and thorax</tissue>
    </source>
</reference>
<dbReference type="Proteomes" id="UP001607303">
    <property type="component" value="Unassembled WGS sequence"/>
</dbReference>
<feature type="region of interest" description="Disordered" evidence="1">
    <location>
        <begin position="1"/>
        <end position="20"/>
    </location>
</feature>
<feature type="compositionally biased region" description="Basic and acidic residues" evidence="1">
    <location>
        <begin position="269"/>
        <end position="285"/>
    </location>
</feature>
<name>A0ABD2AQN8_VESMC</name>
<feature type="non-terminal residue" evidence="2">
    <location>
        <position position="342"/>
    </location>
</feature>
<comment type="caution">
    <text evidence="2">The sequence shown here is derived from an EMBL/GenBank/DDBJ whole genome shotgun (WGS) entry which is preliminary data.</text>
</comment>
<sequence>MQRDGQSNHSNFVATLLQRNNASHRRSSLEFWLRWPPRGPVTSTNKLERGVPNEMPQKRESVSAEPHTNALLSIEDEDLGLSASENVVRKKPTLSLSSRRSNGNQGRRRSMRREENNDDDDVDVNDDDGDGDDDSEKKWTRMVSSGGKTSRRRLVWYRTVAASSGVGQKNKSGDSYGSDAGNNGSGGGIGKWLREHLGGGSKGSHDIHSALPSKTNGNHANVSNEEKYFARATICTSQNLYCSLPREHGRHGYNSIRKSPHGNSSKSQGQDRPRSSGSNYHEKFVGGDPGGLTRGGPIYGSEGKSLKKRNRDRRRHSLNEPHVHDRQRRRSLCHSDVEDSPS</sequence>
<feature type="region of interest" description="Disordered" evidence="1">
    <location>
        <begin position="35"/>
        <end position="66"/>
    </location>
</feature>
<feature type="compositionally biased region" description="Basic and acidic residues" evidence="1">
    <location>
        <begin position="333"/>
        <end position="342"/>
    </location>
</feature>
<keyword evidence="3" id="KW-1185">Reference proteome</keyword>
<proteinExistence type="predicted"/>
<organism evidence="2 3">
    <name type="scientific">Vespula maculifrons</name>
    <name type="common">Eastern yellow jacket</name>
    <name type="synonym">Wasp</name>
    <dbReference type="NCBI Taxonomy" id="7453"/>
    <lineage>
        <taxon>Eukaryota</taxon>
        <taxon>Metazoa</taxon>
        <taxon>Ecdysozoa</taxon>
        <taxon>Arthropoda</taxon>
        <taxon>Hexapoda</taxon>
        <taxon>Insecta</taxon>
        <taxon>Pterygota</taxon>
        <taxon>Neoptera</taxon>
        <taxon>Endopterygota</taxon>
        <taxon>Hymenoptera</taxon>
        <taxon>Apocrita</taxon>
        <taxon>Aculeata</taxon>
        <taxon>Vespoidea</taxon>
        <taxon>Vespidae</taxon>
        <taxon>Vespinae</taxon>
        <taxon>Vespula</taxon>
    </lineage>
</organism>
<dbReference type="EMBL" id="JAYRBN010000115">
    <property type="protein sequence ID" value="KAL2722936.1"/>
    <property type="molecule type" value="Genomic_DNA"/>
</dbReference>
<dbReference type="AlphaFoldDB" id="A0ABD2AQN8"/>
<evidence type="ECO:0000313" key="3">
    <source>
        <dbReference type="Proteomes" id="UP001607303"/>
    </source>
</evidence>